<dbReference type="RefSeq" id="WP_133614831.1">
    <property type="nucleotide sequence ID" value="NZ_SNYW01000012.1"/>
</dbReference>
<sequence length="174" mass="19864">MKPQSSLTGHERSFPADDVIVTKTDLKGRITYANQTFLRISSLTSAQALGASHSIIRHPDMPRCIFKLLWEYIESGREIFAYVVNRATNGDHYWVLAHVTPSFGPDGKIVGYHSSRRVPKKSTVDQVIKPLYDQLRQIESLEADRKAGMNRAYDALQEKLKSQRMTYDQFVFSI</sequence>
<dbReference type="InterPro" id="IPR000014">
    <property type="entry name" value="PAS"/>
</dbReference>
<protein>
    <submittedName>
        <fullName evidence="2">PAS domain S-box-containing protein</fullName>
    </submittedName>
</protein>
<dbReference type="NCBIfam" id="TIGR00229">
    <property type="entry name" value="sensory_box"/>
    <property type="match status" value="1"/>
</dbReference>
<dbReference type="GO" id="GO:0006355">
    <property type="term" value="P:regulation of DNA-templated transcription"/>
    <property type="evidence" value="ECO:0007669"/>
    <property type="project" value="InterPro"/>
</dbReference>
<dbReference type="InterPro" id="IPR035965">
    <property type="entry name" value="PAS-like_dom_sf"/>
</dbReference>
<proteinExistence type="predicted"/>
<dbReference type="Gene3D" id="3.30.450.20">
    <property type="entry name" value="PAS domain"/>
    <property type="match status" value="1"/>
</dbReference>
<name>A0A4R6WL10_9PROT</name>
<organism evidence="2 3">
    <name type="scientific">Dongia mobilis</name>
    <dbReference type="NCBI Taxonomy" id="578943"/>
    <lineage>
        <taxon>Bacteria</taxon>
        <taxon>Pseudomonadati</taxon>
        <taxon>Pseudomonadota</taxon>
        <taxon>Alphaproteobacteria</taxon>
        <taxon>Rhodospirillales</taxon>
        <taxon>Dongiaceae</taxon>
        <taxon>Dongia</taxon>
    </lineage>
</organism>
<evidence type="ECO:0000313" key="2">
    <source>
        <dbReference type="EMBL" id="TDQ78931.1"/>
    </source>
</evidence>
<dbReference type="InterPro" id="IPR013767">
    <property type="entry name" value="PAS_fold"/>
</dbReference>
<evidence type="ECO:0000313" key="3">
    <source>
        <dbReference type="Proteomes" id="UP000295783"/>
    </source>
</evidence>
<evidence type="ECO:0000259" key="1">
    <source>
        <dbReference type="Pfam" id="PF00989"/>
    </source>
</evidence>
<dbReference type="EMBL" id="SNYW01000012">
    <property type="protein sequence ID" value="TDQ78931.1"/>
    <property type="molecule type" value="Genomic_DNA"/>
</dbReference>
<dbReference type="SUPFAM" id="SSF55785">
    <property type="entry name" value="PYP-like sensor domain (PAS domain)"/>
    <property type="match status" value="1"/>
</dbReference>
<feature type="domain" description="PAS fold" evidence="1">
    <location>
        <begin position="24"/>
        <end position="112"/>
    </location>
</feature>
<dbReference type="AlphaFoldDB" id="A0A4R6WL10"/>
<keyword evidence="3" id="KW-1185">Reference proteome</keyword>
<gene>
    <name evidence="2" type="ORF">A8950_3394</name>
</gene>
<comment type="caution">
    <text evidence="2">The sequence shown here is derived from an EMBL/GenBank/DDBJ whole genome shotgun (WGS) entry which is preliminary data.</text>
</comment>
<dbReference type="CDD" id="cd00130">
    <property type="entry name" value="PAS"/>
    <property type="match status" value="1"/>
</dbReference>
<dbReference type="Proteomes" id="UP000295783">
    <property type="component" value="Unassembled WGS sequence"/>
</dbReference>
<dbReference type="OrthoDB" id="266313at2"/>
<dbReference type="Pfam" id="PF00989">
    <property type="entry name" value="PAS"/>
    <property type="match status" value="1"/>
</dbReference>
<accession>A0A4R6WL10</accession>
<reference evidence="2 3" key="1">
    <citation type="submission" date="2019-03" db="EMBL/GenBank/DDBJ databases">
        <title>Genomic Encyclopedia of Type Strains, Phase III (KMG-III): the genomes of soil and plant-associated and newly described type strains.</title>
        <authorList>
            <person name="Whitman W."/>
        </authorList>
    </citation>
    <scope>NUCLEOTIDE SEQUENCE [LARGE SCALE GENOMIC DNA]</scope>
    <source>
        <strain evidence="2 3">CGMCC 1.7660</strain>
    </source>
</reference>